<feature type="chain" id="PRO_5039946785" evidence="1">
    <location>
        <begin position="19"/>
        <end position="174"/>
    </location>
</feature>
<protein>
    <submittedName>
        <fullName evidence="3">Uncharacterized protein DDB_G0287625-like</fullName>
    </submittedName>
</protein>
<reference evidence="3" key="1">
    <citation type="submission" date="2025-08" db="UniProtKB">
        <authorList>
            <consortium name="RefSeq"/>
        </authorList>
    </citation>
    <scope>IDENTIFICATION</scope>
    <source>
        <strain evidence="3">Ishihara</strain>
        <tissue evidence="3">Whole body</tissue>
    </source>
</reference>
<evidence type="ECO:0000313" key="2">
    <source>
        <dbReference type="Proteomes" id="UP000301870"/>
    </source>
</evidence>
<proteinExistence type="predicted"/>
<dbReference type="KEGG" id="sliu:111349793"/>
<keyword evidence="2" id="KW-1185">Reference proteome</keyword>
<dbReference type="Proteomes" id="UP000301870">
    <property type="component" value="Chromosome 10"/>
</dbReference>
<keyword evidence="1" id="KW-0732">Signal</keyword>
<dbReference type="RefSeq" id="XP_022816811.1">
    <property type="nucleotide sequence ID" value="XM_022961043.1"/>
</dbReference>
<organism evidence="2 3">
    <name type="scientific">Spodoptera litura</name>
    <name type="common">Asian cotton leafworm</name>
    <dbReference type="NCBI Taxonomy" id="69820"/>
    <lineage>
        <taxon>Eukaryota</taxon>
        <taxon>Metazoa</taxon>
        <taxon>Ecdysozoa</taxon>
        <taxon>Arthropoda</taxon>
        <taxon>Hexapoda</taxon>
        <taxon>Insecta</taxon>
        <taxon>Pterygota</taxon>
        <taxon>Neoptera</taxon>
        <taxon>Endopterygota</taxon>
        <taxon>Lepidoptera</taxon>
        <taxon>Glossata</taxon>
        <taxon>Ditrysia</taxon>
        <taxon>Noctuoidea</taxon>
        <taxon>Noctuidae</taxon>
        <taxon>Amphipyrinae</taxon>
        <taxon>Spodoptera</taxon>
    </lineage>
</organism>
<name>A0A9J7DRK8_SPOLT</name>
<accession>A0A9J7DRK8</accession>
<sequence length="174" mass="18645">MVKSLFGVCLSIIQIISAQILKQDVASLDVLNNLQYIPLADLIRSKRQFNNPAVNLSKNGNLPNGLGIGMPNGNLPGNGLPKNINNNGFPNNYAVNGRVLPINLPFSNINIGPQNRLLPNVNGINNNGITINNLPVSNNVIENLSNLPNPGNDLPNTNPIPNILPSNNLVPMPQ</sequence>
<dbReference type="AlphaFoldDB" id="A0A9J7DRK8"/>
<feature type="signal peptide" evidence="1">
    <location>
        <begin position="1"/>
        <end position="18"/>
    </location>
</feature>
<dbReference type="GeneID" id="111349793"/>
<evidence type="ECO:0000313" key="3">
    <source>
        <dbReference type="RefSeq" id="XP_022816811.1"/>
    </source>
</evidence>
<evidence type="ECO:0000256" key="1">
    <source>
        <dbReference type="SAM" id="SignalP"/>
    </source>
</evidence>
<gene>
    <name evidence="3" type="primary">LOC111349793</name>
</gene>